<sequence length="515" mass="61456">MMMNQKSIIWSLYYEFVYLKQTKQNFIQLSLEIIRNKHQNKHHLLNIVLFSLLNCICNHQTGQKILFEHFILSKKNDFDFIEMLFDHDCQTSFIQKEINLLLVKIITLSFDRLELQQIFQTKFQNLNSDLPKILYEIINLQSSKPNEFFHRYDIFSLLENFLTKSNNRLDNQHLKHLIKLIELILSFGIDQNKSVENLIELIREKLLKQQDCFVYSTFLISLSNFDPKFIRIENIDLYRTKSIHFLHRYLTELLNKEDRPKNGSSIVNNILSNEEQILLENISTKKSLQNECFQQLTLLKPVALNECNQLVPLIEMIIIQNNIPNSSKKHLNLLLSFFEKLIFQKNLIIADNDARIAQIEQIYLKIYSNYSMARKSILQSIKDIYRKQKIYKFSKFFPILLNHLNAIDQDQDDDDIVDIIIELIYEIIFEDKQNSEFAGYLNGFLFQEYSMLINETNNLQSNCRSMCLSTLFMANYCFPSIFNMDFLGGDKFFEKIFQQFEQFDLEFRQQFFENL</sequence>
<feature type="non-terminal residue" evidence="2">
    <location>
        <position position="515"/>
    </location>
</feature>
<evidence type="ECO:0000313" key="2">
    <source>
        <dbReference type="RefSeq" id="XP_027204713.1"/>
    </source>
</evidence>
<dbReference type="OrthoDB" id="6514660at2759"/>
<proteinExistence type="predicted"/>
<keyword evidence="1" id="KW-1185">Reference proteome</keyword>
<reference evidence="2" key="1">
    <citation type="submission" date="2025-08" db="UniProtKB">
        <authorList>
            <consortium name="RefSeq"/>
        </authorList>
    </citation>
    <scope>IDENTIFICATION</scope>
    <source>
        <strain evidence="2">Airmid</strain>
    </source>
</reference>
<dbReference type="KEGG" id="dpte:113798386"/>
<evidence type="ECO:0000313" key="1">
    <source>
        <dbReference type="Proteomes" id="UP000515146"/>
    </source>
</evidence>
<dbReference type="AlphaFoldDB" id="A0A6P6YGS6"/>
<dbReference type="RefSeq" id="XP_027204713.1">
    <property type="nucleotide sequence ID" value="XM_027348912.1"/>
</dbReference>
<gene>
    <name evidence="2" type="primary">LOC113798386</name>
</gene>
<name>A0A6P6YGS6_DERPT</name>
<protein>
    <submittedName>
        <fullName evidence="2">Uncharacterized protein LOC113798386</fullName>
    </submittedName>
</protein>
<organism evidence="1 2">
    <name type="scientific">Dermatophagoides pteronyssinus</name>
    <name type="common">European house dust mite</name>
    <dbReference type="NCBI Taxonomy" id="6956"/>
    <lineage>
        <taxon>Eukaryota</taxon>
        <taxon>Metazoa</taxon>
        <taxon>Ecdysozoa</taxon>
        <taxon>Arthropoda</taxon>
        <taxon>Chelicerata</taxon>
        <taxon>Arachnida</taxon>
        <taxon>Acari</taxon>
        <taxon>Acariformes</taxon>
        <taxon>Sarcoptiformes</taxon>
        <taxon>Astigmata</taxon>
        <taxon>Psoroptidia</taxon>
        <taxon>Analgoidea</taxon>
        <taxon>Pyroglyphidae</taxon>
        <taxon>Dermatophagoidinae</taxon>
        <taxon>Dermatophagoides</taxon>
    </lineage>
</organism>
<dbReference type="InParanoid" id="A0A6P6YGS6"/>
<accession>A0A6P6YGS6</accession>
<dbReference type="Proteomes" id="UP000515146">
    <property type="component" value="Unplaced"/>
</dbReference>